<dbReference type="PROSITE" id="PS51935">
    <property type="entry name" value="NLPC_P60"/>
    <property type="match status" value="1"/>
</dbReference>
<protein>
    <submittedName>
        <fullName evidence="11">LysM peptidoglycan-binding domain-containing protein</fullName>
    </submittedName>
</protein>
<dbReference type="SMART" id="SM00257">
    <property type="entry name" value="LysM"/>
    <property type="match status" value="2"/>
</dbReference>
<feature type="compositionally biased region" description="Polar residues" evidence="7">
    <location>
        <begin position="343"/>
        <end position="355"/>
    </location>
</feature>
<evidence type="ECO:0000256" key="5">
    <source>
        <dbReference type="ARBA" id="ARBA00022801"/>
    </source>
</evidence>
<feature type="domain" description="LysM" evidence="9">
    <location>
        <begin position="105"/>
        <end position="148"/>
    </location>
</feature>
<keyword evidence="2" id="KW-0645">Protease</keyword>
<evidence type="ECO:0000256" key="8">
    <source>
        <dbReference type="SAM" id="SignalP"/>
    </source>
</evidence>
<dbReference type="PANTHER" id="PTHR47053:SF1">
    <property type="entry name" value="MUREIN DD-ENDOPEPTIDASE MEPH-RELATED"/>
    <property type="match status" value="1"/>
</dbReference>
<evidence type="ECO:0000256" key="4">
    <source>
        <dbReference type="ARBA" id="ARBA00022737"/>
    </source>
</evidence>
<feature type="signal peptide" evidence="8">
    <location>
        <begin position="1"/>
        <end position="34"/>
    </location>
</feature>
<comment type="caution">
    <text evidence="11">The sequence shown here is derived from an EMBL/GenBank/DDBJ whole genome shotgun (WGS) entry which is preliminary data.</text>
</comment>
<evidence type="ECO:0000259" key="10">
    <source>
        <dbReference type="PROSITE" id="PS51935"/>
    </source>
</evidence>
<keyword evidence="5" id="KW-0378">Hydrolase</keyword>
<proteinExistence type="inferred from homology"/>
<dbReference type="Gene3D" id="3.90.1720.10">
    <property type="entry name" value="endopeptidase domain like (from Nostoc punctiforme)"/>
    <property type="match status" value="1"/>
</dbReference>
<keyword evidence="4" id="KW-0677">Repeat</keyword>
<feature type="chain" id="PRO_5046272763" evidence="8">
    <location>
        <begin position="35"/>
        <end position="478"/>
    </location>
</feature>
<dbReference type="Pfam" id="PF00877">
    <property type="entry name" value="NLPC_P60"/>
    <property type="match status" value="1"/>
</dbReference>
<keyword evidence="3 8" id="KW-0732">Signal</keyword>
<keyword evidence="12" id="KW-1185">Reference proteome</keyword>
<evidence type="ECO:0000256" key="6">
    <source>
        <dbReference type="ARBA" id="ARBA00022807"/>
    </source>
</evidence>
<dbReference type="InterPro" id="IPR018392">
    <property type="entry name" value="LysM"/>
</dbReference>
<organism evidence="11 12">
    <name type="scientific">Limosilactobacillus panis</name>
    <dbReference type="NCBI Taxonomy" id="47493"/>
    <lineage>
        <taxon>Bacteria</taxon>
        <taxon>Bacillati</taxon>
        <taxon>Bacillota</taxon>
        <taxon>Bacilli</taxon>
        <taxon>Lactobacillales</taxon>
        <taxon>Lactobacillaceae</taxon>
        <taxon>Limosilactobacillus</taxon>
    </lineage>
</organism>
<dbReference type="CDD" id="cd00118">
    <property type="entry name" value="LysM"/>
    <property type="match status" value="2"/>
</dbReference>
<dbReference type="Proteomes" id="UP001529423">
    <property type="component" value="Unassembled WGS sequence"/>
</dbReference>
<comment type="similarity">
    <text evidence="1">Belongs to the peptidase C40 family.</text>
</comment>
<dbReference type="PANTHER" id="PTHR47053">
    <property type="entry name" value="MUREIN DD-ENDOPEPTIDASE MEPH-RELATED"/>
    <property type="match status" value="1"/>
</dbReference>
<dbReference type="Pfam" id="PF01476">
    <property type="entry name" value="LysM"/>
    <property type="match status" value="2"/>
</dbReference>
<dbReference type="InterPro" id="IPR051202">
    <property type="entry name" value="Peptidase_C40"/>
</dbReference>
<evidence type="ECO:0000256" key="3">
    <source>
        <dbReference type="ARBA" id="ARBA00022729"/>
    </source>
</evidence>
<dbReference type="Gene3D" id="3.10.350.10">
    <property type="entry name" value="LysM domain"/>
    <property type="match status" value="2"/>
</dbReference>
<evidence type="ECO:0000259" key="9">
    <source>
        <dbReference type="PROSITE" id="PS51782"/>
    </source>
</evidence>
<evidence type="ECO:0000313" key="12">
    <source>
        <dbReference type="Proteomes" id="UP001529423"/>
    </source>
</evidence>
<feature type="region of interest" description="Disordered" evidence="7">
    <location>
        <begin position="315"/>
        <end position="355"/>
    </location>
</feature>
<dbReference type="RefSeq" id="WP_289559085.1">
    <property type="nucleotide sequence ID" value="NZ_JAUDEO010000006.1"/>
</dbReference>
<evidence type="ECO:0000313" key="11">
    <source>
        <dbReference type="EMBL" id="MDM8333337.1"/>
    </source>
</evidence>
<name>A0ABT7VKS3_9LACO</name>
<keyword evidence="6" id="KW-0788">Thiol protease</keyword>
<evidence type="ECO:0000256" key="1">
    <source>
        <dbReference type="ARBA" id="ARBA00007074"/>
    </source>
</evidence>
<dbReference type="SUPFAM" id="SSF54001">
    <property type="entry name" value="Cysteine proteinases"/>
    <property type="match status" value="1"/>
</dbReference>
<feature type="compositionally biased region" description="Low complexity" evidence="7">
    <location>
        <begin position="315"/>
        <end position="342"/>
    </location>
</feature>
<dbReference type="EMBL" id="JAUDEO010000006">
    <property type="protein sequence ID" value="MDM8333337.1"/>
    <property type="molecule type" value="Genomic_DNA"/>
</dbReference>
<reference evidence="11" key="1">
    <citation type="submission" date="2023-06" db="EMBL/GenBank/DDBJ databases">
        <title>Identification and characterization of horizontal gene transfer across gut microbiota members of farm animals based on homology search.</title>
        <authorList>
            <person name="Schwarzerova J."/>
            <person name="Nykrynova M."/>
            <person name="Jureckova K."/>
            <person name="Cejkova D."/>
            <person name="Rychlik I."/>
        </authorList>
    </citation>
    <scope>NUCLEOTIDE SEQUENCE</scope>
    <source>
        <strain evidence="11">105_WCHN</strain>
    </source>
</reference>
<evidence type="ECO:0000256" key="7">
    <source>
        <dbReference type="SAM" id="MobiDB-lite"/>
    </source>
</evidence>
<evidence type="ECO:0000256" key="2">
    <source>
        <dbReference type="ARBA" id="ARBA00022670"/>
    </source>
</evidence>
<dbReference type="InterPro" id="IPR000064">
    <property type="entry name" value="NLP_P60_dom"/>
</dbReference>
<reference evidence="11" key="2">
    <citation type="submission" date="2023-06" db="EMBL/GenBank/DDBJ databases">
        <authorList>
            <person name="Zeman M."/>
            <person name="Kubasova T."/>
            <person name="Jahodarova E."/>
            <person name="Nykrynova M."/>
            <person name="Rychlik I."/>
        </authorList>
    </citation>
    <scope>NUCLEOTIDE SEQUENCE</scope>
    <source>
        <strain evidence="11">105_WCHN</strain>
    </source>
</reference>
<sequence>MVKKLKQTHPRRHMLASALGAVGLLTLTAQTAAASEVTVKPGDTVWGIAQQHGLTTQAIEDANPTTIKKISSTVDLIQVGQRLTLPDGQNNRTVTTPTSTSVTNSTYTVQAGDQLAGVAQQFGVSTSQLRQWNQLTSDQLVVGQQLRVTGSPATSSYQVPVAGTGATVSQPTARVAISQPVTSEKVAATTATNQTPVVKSSVTGQPLTATRQSMTPVAASSPASSVNNVGVSESPAENGANQAATNAAVIGGQLPTSTDVTLVNQVVSAPTTQSQVPSVVSQQPVQSQAASQATVSQQLVQSQAASQATVSQQPVQSSATSQATTSQQPAQSQAAQPSQPTVTQPIQSPTTGNAANLQTGSVVSLATKIATSNSVPYVWGGNSLSGMDCSGFVDYVYAHAENKQLPHNSVALESYVNQHAVSQAQPGDLLFWGNHGSTYHVAIYTGNNQYAAAAKPGTNVAIYTLSPYFAPSFAGTVK</sequence>
<feature type="compositionally biased region" description="Polar residues" evidence="7">
    <location>
        <begin position="197"/>
        <end position="215"/>
    </location>
</feature>
<feature type="domain" description="NlpC/P60" evidence="10">
    <location>
        <begin position="356"/>
        <end position="478"/>
    </location>
</feature>
<dbReference type="InterPro" id="IPR038765">
    <property type="entry name" value="Papain-like_cys_pep_sf"/>
</dbReference>
<accession>A0ABT7VKS3</accession>
<dbReference type="SUPFAM" id="SSF54106">
    <property type="entry name" value="LysM domain"/>
    <property type="match status" value="2"/>
</dbReference>
<feature type="compositionally biased region" description="Low complexity" evidence="7">
    <location>
        <begin position="216"/>
        <end position="232"/>
    </location>
</feature>
<gene>
    <name evidence="11" type="ORF">QUW46_01885</name>
</gene>
<feature type="region of interest" description="Disordered" evidence="7">
    <location>
        <begin position="197"/>
        <end position="240"/>
    </location>
</feature>
<dbReference type="InterPro" id="IPR036779">
    <property type="entry name" value="LysM_dom_sf"/>
</dbReference>
<feature type="domain" description="LysM" evidence="9">
    <location>
        <begin position="35"/>
        <end position="85"/>
    </location>
</feature>
<dbReference type="PROSITE" id="PS51782">
    <property type="entry name" value="LYSM"/>
    <property type="match status" value="2"/>
</dbReference>